<name>A0A418NJP9_9SPHN</name>
<dbReference type="EMBL" id="QXFK01000014">
    <property type="protein sequence ID" value="RIV79558.1"/>
    <property type="molecule type" value="Genomic_DNA"/>
</dbReference>
<gene>
    <name evidence="1" type="ORF">D2V04_06190</name>
</gene>
<proteinExistence type="predicted"/>
<evidence type="ECO:0000313" key="2">
    <source>
        <dbReference type="Proteomes" id="UP000285092"/>
    </source>
</evidence>
<comment type="caution">
    <text evidence="1">The sequence shown here is derived from an EMBL/GenBank/DDBJ whole genome shotgun (WGS) entry which is preliminary data.</text>
</comment>
<sequence>MSIECTSCDFWEEQSELRFGDKRVGQCRRHAPTLKERPDGQLRSAWPFTAETEFCGDHSRGVGR</sequence>
<keyword evidence="2" id="KW-1185">Reference proteome</keyword>
<protein>
    <submittedName>
        <fullName evidence="1">Uncharacterized protein</fullName>
    </submittedName>
</protein>
<organism evidence="1 2">
    <name type="scientific">Pelagerythrobacter aerophilus</name>
    <dbReference type="NCBI Taxonomy" id="2306995"/>
    <lineage>
        <taxon>Bacteria</taxon>
        <taxon>Pseudomonadati</taxon>
        <taxon>Pseudomonadota</taxon>
        <taxon>Alphaproteobacteria</taxon>
        <taxon>Sphingomonadales</taxon>
        <taxon>Erythrobacteraceae</taxon>
        <taxon>Pelagerythrobacter</taxon>
    </lineage>
</organism>
<evidence type="ECO:0000313" key="1">
    <source>
        <dbReference type="EMBL" id="RIV79558.1"/>
    </source>
</evidence>
<accession>A0A418NJP9</accession>
<reference evidence="1 2" key="1">
    <citation type="submission" date="2018-08" db="EMBL/GenBank/DDBJ databases">
        <title>Altererythrobacter sp.Ery1 and Ery12, the genome sequencing of novel strains in genus Alterythrobacter.</title>
        <authorList>
            <person name="Cheng H."/>
            <person name="Wu Y.-H."/>
            <person name="Fang C."/>
            <person name="Xu X.-W."/>
        </authorList>
    </citation>
    <scope>NUCLEOTIDE SEQUENCE [LARGE SCALE GENOMIC DNA]</scope>
    <source>
        <strain evidence="1 2">Ery1</strain>
    </source>
</reference>
<dbReference type="AlphaFoldDB" id="A0A418NJP9"/>
<dbReference type="Proteomes" id="UP000285092">
    <property type="component" value="Unassembled WGS sequence"/>
</dbReference>